<dbReference type="HOGENOM" id="CLU_069973_0_0_1"/>
<comment type="subcellular location">
    <subcellularLocation>
        <location evidence="1">Membrane</location>
        <topology evidence="1">Multi-pass membrane protein</topology>
    </subcellularLocation>
</comment>
<protein>
    <recommendedName>
        <fullName evidence="18">Ionotropic glutamate receptor L-glutamate and glycine-binding domain-containing protein</fullName>
    </recommendedName>
</protein>
<keyword evidence="11" id="KW-0407">Ion channel</keyword>
<dbReference type="STRING" id="283909.R7UUL3"/>
<dbReference type="GO" id="GO:0043226">
    <property type="term" value="C:organelle"/>
    <property type="evidence" value="ECO:0007669"/>
    <property type="project" value="UniProtKB-ARBA"/>
</dbReference>
<evidence type="ECO:0000259" key="13">
    <source>
        <dbReference type="SMART" id="SM00079"/>
    </source>
</evidence>
<dbReference type="FunFam" id="3.40.190.10:FF:000078">
    <property type="entry name" value="glutamate receptor ionotropic, NMDA 3B"/>
    <property type="match status" value="1"/>
</dbReference>
<keyword evidence="2" id="KW-0813">Transport</keyword>
<dbReference type="InterPro" id="IPR001638">
    <property type="entry name" value="Solute-binding_3/MltF_N"/>
</dbReference>
<reference evidence="16" key="3">
    <citation type="submission" date="2015-06" db="UniProtKB">
        <authorList>
            <consortium name="EnsemblMetazoa"/>
        </authorList>
    </citation>
    <scope>IDENTIFICATION</scope>
</reference>
<evidence type="ECO:0008006" key="18">
    <source>
        <dbReference type="Google" id="ProtNLM"/>
    </source>
</evidence>
<reference evidence="17" key="1">
    <citation type="submission" date="2012-12" db="EMBL/GenBank/DDBJ databases">
        <authorList>
            <person name="Hellsten U."/>
            <person name="Grimwood J."/>
            <person name="Chapman J.A."/>
            <person name="Shapiro H."/>
            <person name="Aerts A."/>
            <person name="Otillar R.P."/>
            <person name="Terry A.Y."/>
            <person name="Boore J.L."/>
            <person name="Simakov O."/>
            <person name="Marletaz F."/>
            <person name="Cho S.-J."/>
            <person name="Edsinger-Gonzales E."/>
            <person name="Havlak P."/>
            <person name="Kuo D.-H."/>
            <person name="Larsson T."/>
            <person name="Lv J."/>
            <person name="Arendt D."/>
            <person name="Savage R."/>
            <person name="Osoegawa K."/>
            <person name="de Jong P."/>
            <person name="Lindberg D.R."/>
            <person name="Seaver E.C."/>
            <person name="Weisblat D.A."/>
            <person name="Putnam N.H."/>
            <person name="Grigoriev I.V."/>
            <person name="Rokhsar D.S."/>
        </authorList>
    </citation>
    <scope>NUCLEOTIDE SEQUENCE</scope>
    <source>
        <strain evidence="17">I ESC-2004</strain>
    </source>
</reference>
<evidence type="ECO:0000256" key="8">
    <source>
        <dbReference type="ARBA" id="ARBA00023170"/>
    </source>
</evidence>
<dbReference type="PANTHER" id="PTHR18966">
    <property type="entry name" value="IONOTROPIC GLUTAMATE RECEPTOR"/>
    <property type="match status" value="1"/>
</dbReference>
<dbReference type="SMART" id="SM00062">
    <property type="entry name" value="PBPb"/>
    <property type="match status" value="1"/>
</dbReference>
<keyword evidence="9" id="KW-0325">Glycoprotein</keyword>
<dbReference type="GO" id="GO:0015276">
    <property type="term" value="F:ligand-gated monoatomic ion channel activity"/>
    <property type="evidence" value="ECO:0007669"/>
    <property type="project" value="InterPro"/>
</dbReference>
<evidence type="ECO:0000256" key="4">
    <source>
        <dbReference type="ARBA" id="ARBA00022989"/>
    </source>
</evidence>
<dbReference type="OMA" id="ANIRVHY"/>
<evidence type="ECO:0000256" key="7">
    <source>
        <dbReference type="ARBA" id="ARBA00023136"/>
    </source>
</evidence>
<evidence type="ECO:0000259" key="12">
    <source>
        <dbReference type="SMART" id="SM00062"/>
    </source>
</evidence>
<dbReference type="SUPFAM" id="SSF53850">
    <property type="entry name" value="Periplasmic binding protein-like II"/>
    <property type="match status" value="1"/>
</dbReference>
<dbReference type="EMBL" id="AMQN01006211">
    <property type="status" value="NOT_ANNOTATED_CDS"/>
    <property type="molecule type" value="Genomic_DNA"/>
</dbReference>
<feature type="domain" description="Ionotropic glutamate receptor C-terminal" evidence="13">
    <location>
        <begin position="7"/>
        <end position="257"/>
    </location>
</feature>
<name>R7UUL3_CAPTE</name>
<dbReference type="Pfam" id="PF10613">
    <property type="entry name" value="Lig_chan-Glu_bd"/>
    <property type="match status" value="1"/>
</dbReference>
<dbReference type="InterPro" id="IPR001320">
    <property type="entry name" value="Iontro_rcpt_C"/>
</dbReference>
<keyword evidence="6" id="KW-0406">Ion transport</keyword>
<dbReference type="CDD" id="cd13685">
    <property type="entry name" value="PBP2_iGluR_non_NMDA_like"/>
    <property type="match status" value="1"/>
</dbReference>
<keyword evidence="4" id="KW-1133">Transmembrane helix</keyword>
<sequence>MKLDPEDYDVTDDFRYNGYDAETYKPAVYVGFMVDLLDRITDLLGLEYRLFPVKDNQYGFLRDDGTWDGMIGEVAAGNMDIAAAPMFITEQRSSVVDFSRPFLSVQATVLMRRPSVGSSPVIRTPLDLTRQRRMLYGTQKGGMVWRALRKSNSSLYHDIWLNMRSFDSAVFTSSNEEGVSKVRRGGYAYLLPHTIGHYISQQQPCDLVAVGRFLMNENFALAVQKGAGLLDQLDRVLGLLDEEGFLEQLYQKYWFKRSQCSQSSKMYGLNSTRRIHQNIAMVTALALIHVTMTTR</sequence>
<evidence type="ECO:0000259" key="14">
    <source>
        <dbReference type="SMART" id="SM00918"/>
    </source>
</evidence>
<evidence type="ECO:0000256" key="9">
    <source>
        <dbReference type="ARBA" id="ARBA00023180"/>
    </source>
</evidence>
<evidence type="ECO:0000256" key="2">
    <source>
        <dbReference type="ARBA" id="ARBA00022448"/>
    </source>
</evidence>
<keyword evidence="17" id="KW-1185">Reference proteome</keyword>
<evidence type="ECO:0000256" key="10">
    <source>
        <dbReference type="ARBA" id="ARBA00023286"/>
    </source>
</evidence>
<keyword evidence="7" id="KW-0472">Membrane</keyword>
<dbReference type="SMART" id="SM00079">
    <property type="entry name" value="PBPe"/>
    <property type="match status" value="1"/>
</dbReference>
<evidence type="ECO:0000256" key="5">
    <source>
        <dbReference type="ARBA" id="ARBA00023054"/>
    </source>
</evidence>
<dbReference type="Proteomes" id="UP000014760">
    <property type="component" value="Unassembled WGS sequence"/>
</dbReference>
<evidence type="ECO:0000256" key="11">
    <source>
        <dbReference type="ARBA" id="ARBA00023303"/>
    </source>
</evidence>
<dbReference type="GO" id="GO:0005886">
    <property type="term" value="C:plasma membrane"/>
    <property type="evidence" value="ECO:0007669"/>
    <property type="project" value="UniProtKB-ARBA"/>
</dbReference>
<dbReference type="InterPro" id="IPR019594">
    <property type="entry name" value="Glu/Gly-bd"/>
</dbReference>
<dbReference type="Gene3D" id="3.40.190.10">
    <property type="entry name" value="Periplasmic binding protein-like II"/>
    <property type="match status" value="2"/>
</dbReference>
<reference evidence="15 17" key="2">
    <citation type="journal article" date="2013" name="Nature">
        <title>Insights into bilaterian evolution from three spiralian genomes.</title>
        <authorList>
            <person name="Simakov O."/>
            <person name="Marletaz F."/>
            <person name="Cho S.J."/>
            <person name="Edsinger-Gonzales E."/>
            <person name="Havlak P."/>
            <person name="Hellsten U."/>
            <person name="Kuo D.H."/>
            <person name="Larsson T."/>
            <person name="Lv J."/>
            <person name="Arendt D."/>
            <person name="Savage R."/>
            <person name="Osoegawa K."/>
            <person name="de Jong P."/>
            <person name="Grimwood J."/>
            <person name="Chapman J.A."/>
            <person name="Shapiro H."/>
            <person name="Aerts A."/>
            <person name="Otillar R.P."/>
            <person name="Terry A.Y."/>
            <person name="Boore J.L."/>
            <person name="Grigoriev I.V."/>
            <person name="Lindberg D.R."/>
            <person name="Seaver E.C."/>
            <person name="Weisblat D.A."/>
            <person name="Putnam N.H."/>
            <person name="Rokhsar D.S."/>
        </authorList>
    </citation>
    <scope>NUCLEOTIDE SEQUENCE</scope>
    <source>
        <strain evidence="15 17">I ESC-2004</strain>
    </source>
</reference>
<feature type="domain" description="Ionotropic glutamate receptor L-glutamate and glycine-binding" evidence="14">
    <location>
        <begin position="15"/>
        <end position="76"/>
    </location>
</feature>
<organism evidence="15">
    <name type="scientific">Capitella teleta</name>
    <name type="common">Polychaete worm</name>
    <dbReference type="NCBI Taxonomy" id="283909"/>
    <lineage>
        <taxon>Eukaryota</taxon>
        <taxon>Metazoa</taxon>
        <taxon>Spiralia</taxon>
        <taxon>Lophotrochozoa</taxon>
        <taxon>Annelida</taxon>
        <taxon>Polychaeta</taxon>
        <taxon>Sedentaria</taxon>
        <taxon>Scolecida</taxon>
        <taxon>Capitellidae</taxon>
        <taxon>Capitella</taxon>
    </lineage>
</organism>
<keyword evidence="3" id="KW-0812">Transmembrane</keyword>
<dbReference type="SMART" id="SM00918">
    <property type="entry name" value="Lig_chan-Glu_bd"/>
    <property type="match status" value="1"/>
</dbReference>
<dbReference type="AlphaFoldDB" id="R7UUL3"/>
<proteinExistence type="predicted"/>
<keyword evidence="10" id="KW-1071">Ligand-gated ion channel</keyword>
<evidence type="ECO:0000313" key="16">
    <source>
        <dbReference type="EnsemblMetazoa" id="CapteP128327"/>
    </source>
</evidence>
<dbReference type="OrthoDB" id="9997229at2759"/>
<evidence type="ECO:0000256" key="1">
    <source>
        <dbReference type="ARBA" id="ARBA00004141"/>
    </source>
</evidence>
<keyword evidence="8" id="KW-0675">Receptor</keyword>
<feature type="domain" description="Solute-binding protein family 3/N-terminal" evidence="12">
    <location>
        <begin position="23"/>
        <end position="257"/>
    </location>
</feature>
<evidence type="ECO:0000256" key="3">
    <source>
        <dbReference type="ARBA" id="ARBA00022692"/>
    </source>
</evidence>
<accession>R7UUL3</accession>
<evidence type="ECO:0000313" key="15">
    <source>
        <dbReference type="EMBL" id="ELU09885.1"/>
    </source>
</evidence>
<dbReference type="EMBL" id="KB297837">
    <property type="protein sequence ID" value="ELU09885.1"/>
    <property type="molecule type" value="Genomic_DNA"/>
</dbReference>
<evidence type="ECO:0000256" key="6">
    <source>
        <dbReference type="ARBA" id="ARBA00023065"/>
    </source>
</evidence>
<keyword evidence="5" id="KW-0175">Coiled coil</keyword>
<gene>
    <name evidence="15" type="ORF">CAPTEDRAFT_128327</name>
</gene>
<dbReference type="InterPro" id="IPR015683">
    <property type="entry name" value="Ionotropic_Glu_rcpt"/>
</dbReference>
<dbReference type="EnsemblMetazoa" id="CapteT128327">
    <property type="protein sequence ID" value="CapteP128327"/>
    <property type="gene ID" value="CapteG128327"/>
</dbReference>
<evidence type="ECO:0000313" key="17">
    <source>
        <dbReference type="Proteomes" id="UP000014760"/>
    </source>
</evidence>